<dbReference type="GO" id="GO:0005789">
    <property type="term" value="C:endoplasmic reticulum membrane"/>
    <property type="evidence" value="ECO:0007669"/>
    <property type="project" value="UniProtKB-SubCell"/>
</dbReference>
<evidence type="ECO:0000256" key="10">
    <source>
        <dbReference type="ARBA" id="ARBA00022982"/>
    </source>
</evidence>
<sequence length="860" mass="96726">MALSTPSTPKVDIQLSLDPSTHSYSRTSPPTFTLRITSRAETPITLYTWKSPLDIPRAFTSKGITITNSTTGDSIQQSSVTVQRGALKRIRGTADEQYFVTLHPNTPLELSTGFGRGGGGVQPQPKSVDELLQGYNRERNLKEVRKPRLATGVDGLEPSCEYTISLNHEALQKIWWAPVDREEVLVSDAGEGSYVQDYPWEKDPILGSCQHAPAESGNGSGQLIESVGKRVKGQQVPEARYSGPTGGLKSEVIHHAVHHFFVHLLALFLRQISSLEHPVLNGSTASPRIDLSIRFATYFAHISADHGASGSQKILSGCIYACASYSTLDTLNTYLRPSIHALTQTTDFFSYYRLNLYDKECPFWSDESSMCGNIACAVNTIENEEDVPKIWRAEELGKLEGARAQHPDRKLQKERQEKPLLGELGEDVGESCVVEYDDECDERDYCVPEDESATAKGDYVSLIDNPERFTGYAGPGAHQVWEAIYRENCFAKKDVRASPNAMQGLSGLHSMMRDHEKHQALALGIDSSYTGDDLELDDECLEKRVFYRVVSGMHASISTHLCYDYLNKTTGTWGPNVECYRERLHDHPERVSNLYFNYALVLRAVAKARTSLQDYTFCSGDPRQDRATKKLVLSLADKISRGPVIYDESLMWKDDSATELKDDFRNRFRNVSRTMDCVGCDKCRLWGKLQTAGYGTALKILFEFDEKDPASNPPLRRTEVVALMNTLDKISAALSALNEFHGMVAGDHQHASPNLGAAPIAAPKIITPKKTHDDDGKHDKDDGLDHEPIKYDTTFMEDFWIELDLVWRTMFWVLEGWYHAPATLLSVAWIELKQWWNFWLGLPSYETTWEWRRPPSREDL</sequence>
<evidence type="ECO:0000256" key="3">
    <source>
        <dbReference type="ARBA" id="ARBA00008277"/>
    </source>
</evidence>
<organism evidence="17 18">
    <name type="scientific">Carpinus fangiana</name>
    <dbReference type="NCBI Taxonomy" id="176857"/>
    <lineage>
        <taxon>Eukaryota</taxon>
        <taxon>Viridiplantae</taxon>
        <taxon>Streptophyta</taxon>
        <taxon>Embryophyta</taxon>
        <taxon>Tracheophyta</taxon>
        <taxon>Spermatophyta</taxon>
        <taxon>Magnoliopsida</taxon>
        <taxon>eudicotyledons</taxon>
        <taxon>Gunneridae</taxon>
        <taxon>Pentapetalae</taxon>
        <taxon>rosids</taxon>
        <taxon>fabids</taxon>
        <taxon>Fagales</taxon>
        <taxon>Betulaceae</taxon>
        <taxon>Carpinus</taxon>
    </lineage>
</organism>
<accession>A0A5N6L3C5</accession>
<name>A0A5N6L3C5_9ROSI</name>
<dbReference type="GO" id="GO:0015035">
    <property type="term" value="F:protein-disulfide reductase activity"/>
    <property type="evidence" value="ECO:0007669"/>
    <property type="project" value="InterPro"/>
</dbReference>
<evidence type="ECO:0000256" key="12">
    <source>
        <dbReference type="ARBA" id="ARBA00023136"/>
    </source>
</evidence>
<dbReference type="PANTHER" id="PTHR12613">
    <property type="entry name" value="ERO1-RELATED"/>
    <property type="match status" value="1"/>
</dbReference>
<dbReference type="GO" id="GO:0071949">
    <property type="term" value="F:FAD binding"/>
    <property type="evidence" value="ECO:0007669"/>
    <property type="project" value="InterPro"/>
</dbReference>
<dbReference type="Pfam" id="PF04137">
    <property type="entry name" value="ERO1"/>
    <property type="match status" value="1"/>
</dbReference>
<gene>
    <name evidence="17" type="ORF">FH972_025903</name>
</gene>
<keyword evidence="15" id="KW-0676">Redox-active center</keyword>
<keyword evidence="9" id="KW-0274">FAD</keyword>
<dbReference type="InterPro" id="IPR037192">
    <property type="entry name" value="ERO1-like_sf"/>
</dbReference>
<keyword evidence="12" id="KW-0472">Membrane</keyword>
<evidence type="ECO:0008006" key="19">
    <source>
        <dbReference type="Google" id="ProtNLM"/>
    </source>
</evidence>
<keyword evidence="6" id="KW-0285">Flavoprotein</keyword>
<evidence type="ECO:0000313" key="18">
    <source>
        <dbReference type="Proteomes" id="UP000327013"/>
    </source>
</evidence>
<evidence type="ECO:0000256" key="2">
    <source>
        <dbReference type="ARBA" id="ARBA00004367"/>
    </source>
</evidence>
<comment type="similarity">
    <text evidence="3">Belongs to the EROs family.</text>
</comment>
<dbReference type="PANTHER" id="PTHR12613:SF0">
    <property type="entry name" value="ERO1-LIKE PROTEIN"/>
    <property type="match status" value="1"/>
</dbReference>
<evidence type="ECO:0000313" key="17">
    <source>
        <dbReference type="EMBL" id="KAB8611398.1"/>
    </source>
</evidence>
<comment type="cofactor">
    <cofactor evidence="1">
        <name>FAD</name>
        <dbReference type="ChEBI" id="CHEBI:57692"/>
    </cofactor>
</comment>
<dbReference type="OrthoDB" id="269384at2759"/>
<evidence type="ECO:0000256" key="13">
    <source>
        <dbReference type="ARBA" id="ARBA00023157"/>
    </source>
</evidence>
<dbReference type="GO" id="GO:0016972">
    <property type="term" value="F:thiol oxidase activity"/>
    <property type="evidence" value="ECO:0007669"/>
    <property type="project" value="InterPro"/>
</dbReference>
<evidence type="ECO:0000256" key="6">
    <source>
        <dbReference type="ARBA" id="ARBA00022630"/>
    </source>
</evidence>
<keyword evidence="18" id="KW-1185">Reference proteome</keyword>
<keyword evidence="10" id="KW-0249">Electron transport</keyword>
<evidence type="ECO:0000256" key="8">
    <source>
        <dbReference type="ARBA" id="ARBA00022824"/>
    </source>
</evidence>
<comment type="subunit">
    <text evidence="4">May function both as a monomer and a homodimer.</text>
</comment>
<evidence type="ECO:0000256" key="9">
    <source>
        <dbReference type="ARBA" id="ARBA00022827"/>
    </source>
</evidence>
<evidence type="ECO:0000256" key="16">
    <source>
        <dbReference type="SAM" id="MobiDB-lite"/>
    </source>
</evidence>
<keyword evidence="14" id="KW-0325">Glycoprotein</keyword>
<keyword evidence="13" id="KW-1015">Disulfide bond</keyword>
<keyword evidence="8" id="KW-0256">Endoplasmic reticulum</keyword>
<proteinExistence type="inferred from homology"/>
<dbReference type="SUPFAM" id="SSF110019">
    <property type="entry name" value="ERO1-like"/>
    <property type="match status" value="1"/>
</dbReference>
<keyword evidence="7" id="KW-0732">Signal</keyword>
<evidence type="ECO:0000256" key="11">
    <source>
        <dbReference type="ARBA" id="ARBA00023002"/>
    </source>
</evidence>
<dbReference type="Proteomes" id="UP000327013">
    <property type="component" value="Unassembled WGS sequence"/>
</dbReference>
<evidence type="ECO:0000256" key="1">
    <source>
        <dbReference type="ARBA" id="ARBA00001974"/>
    </source>
</evidence>
<dbReference type="InterPro" id="IPR007266">
    <property type="entry name" value="Ero1"/>
</dbReference>
<evidence type="ECO:0000256" key="15">
    <source>
        <dbReference type="ARBA" id="ARBA00023284"/>
    </source>
</evidence>
<evidence type="ECO:0000256" key="5">
    <source>
        <dbReference type="ARBA" id="ARBA00022448"/>
    </source>
</evidence>
<dbReference type="EMBL" id="VIBQ01000073">
    <property type="protein sequence ID" value="KAB8611398.1"/>
    <property type="molecule type" value="Genomic_DNA"/>
</dbReference>
<keyword evidence="11" id="KW-0560">Oxidoreductase</keyword>
<protein>
    <recommendedName>
        <fullName evidence="19">Endoplasmic reticulum oxidoreductin 1</fullName>
    </recommendedName>
</protein>
<comment type="caution">
    <text evidence="17">The sequence shown here is derived from an EMBL/GenBank/DDBJ whole genome shotgun (WGS) entry which is preliminary data.</text>
</comment>
<evidence type="ECO:0000256" key="7">
    <source>
        <dbReference type="ARBA" id="ARBA00022729"/>
    </source>
</evidence>
<reference evidence="17 18" key="1">
    <citation type="submission" date="2019-06" db="EMBL/GenBank/DDBJ databases">
        <title>A chromosomal-level reference genome of Carpinus fangiana (Coryloideae, Betulaceae).</title>
        <authorList>
            <person name="Yang X."/>
            <person name="Wang Z."/>
            <person name="Zhang L."/>
            <person name="Hao G."/>
            <person name="Liu J."/>
            <person name="Yang Y."/>
        </authorList>
    </citation>
    <scope>NUCLEOTIDE SEQUENCE [LARGE SCALE GENOMIC DNA]</scope>
    <source>
        <strain evidence="17">Cfa_2016G</strain>
        <tissue evidence="17">Leaf</tissue>
    </source>
</reference>
<dbReference type="AlphaFoldDB" id="A0A5N6L3C5"/>
<keyword evidence="5" id="KW-0813">Transport</keyword>
<feature type="compositionally biased region" description="Polar residues" evidence="16">
    <location>
        <begin position="17"/>
        <end position="29"/>
    </location>
</feature>
<dbReference type="GO" id="GO:0034975">
    <property type="term" value="P:protein folding in endoplasmic reticulum"/>
    <property type="evidence" value="ECO:0007669"/>
    <property type="project" value="InterPro"/>
</dbReference>
<feature type="region of interest" description="Disordered" evidence="16">
    <location>
        <begin position="1"/>
        <end position="29"/>
    </location>
</feature>
<evidence type="ECO:0000256" key="4">
    <source>
        <dbReference type="ARBA" id="ARBA00011802"/>
    </source>
</evidence>
<evidence type="ECO:0000256" key="14">
    <source>
        <dbReference type="ARBA" id="ARBA00023180"/>
    </source>
</evidence>
<comment type="subcellular location">
    <subcellularLocation>
        <location evidence="2">Endoplasmic reticulum membrane</location>
        <topology evidence="2">Peripheral membrane protein</topology>
        <orientation evidence="2">Lumenal side</orientation>
    </subcellularLocation>
</comment>